<dbReference type="InterPro" id="IPR030678">
    <property type="entry name" value="Peptide/Ni-bd"/>
</dbReference>
<feature type="domain" description="Solute-binding protein family 5" evidence="5">
    <location>
        <begin position="81"/>
        <end position="444"/>
    </location>
</feature>
<dbReference type="InterPro" id="IPR000914">
    <property type="entry name" value="SBP_5_dom"/>
</dbReference>
<dbReference type="Pfam" id="PF00496">
    <property type="entry name" value="SBP_bac_5"/>
    <property type="match status" value="1"/>
</dbReference>
<evidence type="ECO:0000256" key="4">
    <source>
        <dbReference type="ARBA" id="ARBA00022729"/>
    </source>
</evidence>
<dbReference type="InterPro" id="IPR039424">
    <property type="entry name" value="SBP_5"/>
</dbReference>
<dbReference type="CDD" id="cd08519">
    <property type="entry name" value="PBP2_NikA_DppA_OppA_like_20"/>
    <property type="match status" value="1"/>
</dbReference>
<dbReference type="PROSITE" id="PS51257">
    <property type="entry name" value="PROKAR_LIPOPROTEIN"/>
    <property type="match status" value="1"/>
</dbReference>
<evidence type="ECO:0000313" key="6">
    <source>
        <dbReference type="EMBL" id="QLL29675.1"/>
    </source>
</evidence>
<organism evidence="6 7">
    <name type="scientific">Thermosynechococcus sichuanensis E542</name>
    <dbReference type="NCBI Taxonomy" id="2016101"/>
    <lineage>
        <taxon>Bacteria</taxon>
        <taxon>Bacillati</taxon>
        <taxon>Cyanobacteriota</taxon>
        <taxon>Cyanophyceae</taxon>
        <taxon>Acaryochloridales</taxon>
        <taxon>Thermosynechococcaceae</taxon>
        <taxon>Thermosynechococcus</taxon>
        <taxon>Thermosynechococcus sichuanensis</taxon>
    </lineage>
</organism>
<dbReference type="Gene3D" id="3.40.190.10">
    <property type="entry name" value="Periplasmic binding protein-like II"/>
    <property type="match status" value="1"/>
</dbReference>
<dbReference type="PANTHER" id="PTHR30290">
    <property type="entry name" value="PERIPLASMIC BINDING COMPONENT OF ABC TRANSPORTER"/>
    <property type="match status" value="1"/>
</dbReference>
<name>A0A7D6J480_9CYAN</name>
<gene>
    <name evidence="6" type="ORF">D3A95_01370</name>
</gene>
<evidence type="ECO:0000259" key="5">
    <source>
        <dbReference type="Pfam" id="PF00496"/>
    </source>
</evidence>
<dbReference type="GO" id="GO:0015833">
    <property type="term" value="P:peptide transport"/>
    <property type="evidence" value="ECO:0007669"/>
    <property type="project" value="TreeGrafter"/>
</dbReference>
<sequence length="540" mass="59106">MMYRAGVSVARRLLWGCLVLLLGLLLVACGGDVPRQGDDSIVIGTTARLRTLDPADAYENLAGLLLLNLGDRLYTYEGQDLIPQLATALPEVSEDGLTYRIPLRRGVYFHDGTPFNAAAMAFSLERFMKSGGQPASLLAGRVQEIRAIAEDLLEIRLKEPFVAFPHLLAFSGLCAVSPTAYGAAGDRFLPTQFVGTGPYRLAAYSTDGVRLEPFADYWGTKPKNAGIRIQIFSSSANLYNAFRTGAVDVAIGALDPNQIRALKAQAATKHWQVITGAGNAVTVLSINLRQPPWDQLAARQVLAASINRQRLAERVFLGEAEPLYSLVPSLFPVSEPVFRDRYGDGDSSQIDHWLQNTTISPEQPLVVNLWYRANVPSNVLAATVLKASLERDLGDRVQVQLDSADSATIYRNLESGAYPLVLLDWYGDFYDADNYLEPFLSCDRGSVETGCESGASAAWGSFFYSPAANDLIVASRREADSQRRGVLLRQLQELNAEAVAFLPLWQSETTLFAQPQLRGLALDVNQLFAFAPLQKAPKDQ</sequence>
<comment type="subcellular location">
    <subcellularLocation>
        <location evidence="1">Cell envelope</location>
    </subcellularLocation>
</comment>
<evidence type="ECO:0000256" key="3">
    <source>
        <dbReference type="ARBA" id="ARBA00022448"/>
    </source>
</evidence>
<keyword evidence="7" id="KW-1185">Reference proteome</keyword>
<dbReference type="SUPFAM" id="SSF53850">
    <property type="entry name" value="Periplasmic binding protein-like II"/>
    <property type="match status" value="1"/>
</dbReference>
<dbReference type="PANTHER" id="PTHR30290:SF10">
    <property type="entry name" value="PERIPLASMIC OLIGOPEPTIDE-BINDING PROTEIN-RELATED"/>
    <property type="match status" value="1"/>
</dbReference>
<dbReference type="GO" id="GO:0030313">
    <property type="term" value="C:cell envelope"/>
    <property type="evidence" value="ECO:0007669"/>
    <property type="project" value="UniProtKB-SubCell"/>
</dbReference>
<evidence type="ECO:0000256" key="1">
    <source>
        <dbReference type="ARBA" id="ARBA00004196"/>
    </source>
</evidence>
<dbReference type="AlphaFoldDB" id="A0A7D6J480"/>
<dbReference type="PIRSF" id="PIRSF002741">
    <property type="entry name" value="MppA"/>
    <property type="match status" value="1"/>
</dbReference>
<reference evidence="7" key="1">
    <citation type="submission" date="2018-09" db="EMBL/GenBank/DDBJ databases">
        <title>Complete genome sequence of thermophilic cyanobacteria strain Thermosynechococcus elongatus PKUAC-SCTE542.</title>
        <authorList>
            <person name="Liang Y."/>
            <person name="Tang J."/>
            <person name="Daroch M."/>
        </authorList>
    </citation>
    <scope>NUCLEOTIDE SEQUENCE [LARGE SCALE GENOMIC DNA]</scope>
    <source>
        <strain evidence="7">E542</strain>
    </source>
</reference>
<dbReference type="GO" id="GO:0042597">
    <property type="term" value="C:periplasmic space"/>
    <property type="evidence" value="ECO:0007669"/>
    <property type="project" value="UniProtKB-ARBA"/>
</dbReference>
<dbReference type="GO" id="GO:1904680">
    <property type="term" value="F:peptide transmembrane transporter activity"/>
    <property type="evidence" value="ECO:0007669"/>
    <property type="project" value="TreeGrafter"/>
</dbReference>
<evidence type="ECO:0000256" key="2">
    <source>
        <dbReference type="ARBA" id="ARBA00005695"/>
    </source>
</evidence>
<dbReference type="Gene3D" id="3.10.105.10">
    <property type="entry name" value="Dipeptide-binding Protein, Domain 3"/>
    <property type="match status" value="1"/>
</dbReference>
<keyword evidence="3" id="KW-0813">Transport</keyword>
<accession>A0A7D6J480</accession>
<keyword evidence="4" id="KW-0732">Signal</keyword>
<comment type="similarity">
    <text evidence="2">Belongs to the bacterial solute-binding protein 5 family.</text>
</comment>
<evidence type="ECO:0000313" key="7">
    <source>
        <dbReference type="Proteomes" id="UP000261812"/>
    </source>
</evidence>
<dbReference type="EMBL" id="CP032152">
    <property type="protein sequence ID" value="QLL29675.1"/>
    <property type="molecule type" value="Genomic_DNA"/>
</dbReference>
<protein>
    <submittedName>
        <fullName evidence="6">Peptide ABC transporter substrate-binding protein</fullName>
    </submittedName>
</protein>
<dbReference type="GO" id="GO:0043190">
    <property type="term" value="C:ATP-binding cassette (ABC) transporter complex"/>
    <property type="evidence" value="ECO:0007669"/>
    <property type="project" value="InterPro"/>
</dbReference>
<dbReference type="Proteomes" id="UP000261812">
    <property type="component" value="Chromosome"/>
</dbReference>
<proteinExistence type="inferred from homology"/>
<dbReference type="KEGG" id="tsq:D3A95_01370"/>